<name>A0A1S3YKW9_TOBAC</name>
<dbReference type="KEGG" id="nta:107777400"/>
<dbReference type="SUPFAM" id="SSF54160">
    <property type="entry name" value="Chromo domain-like"/>
    <property type="match status" value="1"/>
</dbReference>
<gene>
    <name evidence="1" type="primary">LOC107777400</name>
</gene>
<dbReference type="PaxDb" id="4097-A0A1S3YKW9"/>
<organism evidence="1">
    <name type="scientific">Nicotiana tabacum</name>
    <name type="common">Common tobacco</name>
    <dbReference type="NCBI Taxonomy" id="4097"/>
    <lineage>
        <taxon>Eukaryota</taxon>
        <taxon>Viridiplantae</taxon>
        <taxon>Streptophyta</taxon>
        <taxon>Embryophyta</taxon>
        <taxon>Tracheophyta</taxon>
        <taxon>Spermatophyta</taxon>
        <taxon>Magnoliopsida</taxon>
        <taxon>eudicotyledons</taxon>
        <taxon>Gunneridae</taxon>
        <taxon>Pentapetalae</taxon>
        <taxon>asterids</taxon>
        <taxon>lamiids</taxon>
        <taxon>Solanales</taxon>
        <taxon>Solanaceae</taxon>
        <taxon>Nicotianoideae</taxon>
        <taxon>Nicotianeae</taxon>
        <taxon>Nicotiana</taxon>
    </lineage>
</organism>
<reference evidence="1" key="1">
    <citation type="submission" date="2025-08" db="UniProtKB">
        <authorList>
            <consortium name="RefSeq"/>
        </authorList>
    </citation>
    <scope>IDENTIFICATION</scope>
</reference>
<dbReference type="OrthoDB" id="437338at2759"/>
<dbReference type="AlphaFoldDB" id="A0A1S3YKW9"/>
<evidence type="ECO:0008006" key="2">
    <source>
        <dbReference type="Google" id="ProtNLM"/>
    </source>
</evidence>
<dbReference type="PANTHER" id="PTHR46148:SF44">
    <property type="entry name" value="GAG-POL POLYPROTEIN"/>
    <property type="match status" value="1"/>
</dbReference>
<dbReference type="InterPro" id="IPR016197">
    <property type="entry name" value="Chromo-like_dom_sf"/>
</dbReference>
<proteinExistence type="predicted"/>
<dbReference type="PANTHER" id="PTHR46148">
    <property type="entry name" value="CHROMO DOMAIN-CONTAINING PROTEIN"/>
    <property type="match status" value="1"/>
</dbReference>
<evidence type="ECO:0000313" key="1">
    <source>
        <dbReference type="RefSeq" id="XP_016452896.1"/>
    </source>
</evidence>
<accession>A0A1S3YKW9</accession>
<protein>
    <recommendedName>
        <fullName evidence="2">Chromo domain-containing protein</fullName>
    </recommendedName>
</protein>
<sequence>MVTLSTLGLRRSEWRGTPGHSTSRVISYVKARRIVEKGCLAYLAYIYDSSAEVTFIDSVLVVHEFPEHGDPFHVLDISSVQSDKDLTYEEDPVAILARQVWKLSSKSYPSVRVQWRGHPIEAATWESMSDMWGRYPHIFTSP</sequence>
<feature type="non-terminal residue" evidence="1">
    <location>
        <position position="142"/>
    </location>
</feature>
<dbReference type="RefSeq" id="XP_016452896.1">
    <property type="nucleotide sequence ID" value="XM_016597410.1"/>
</dbReference>